<proteinExistence type="predicted"/>
<evidence type="ECO:0000313" key="1">
    <source>
        <dbReference type="EMBL" id="QWV92082.1"/>
    </source>
</evidence>
<evidence type="ECO:0000313" key="2">
    <source>
        <dbReference type="Proteomes" id="UP000683557"/>
    </source>
</evidence>
<name>A0ABX8J5T2_9BACT</name>
<dbReference type="Proteomes" id="UP000683557">
    <property type="component" value="Chromosome"/>
</dbReference>
<gene>
    <name evidence="1" type="ORF">KP004_12715</name>
</gene>
<dbReference type="EMBL" id="CP076723">
    <property type="protein sequence ID" value="QWV92082.1"/>
    <property type="molecule type" value="Genomic_DNA"/>
</dbReference>
<dbReference type="RefSeq" id="WP_216798904.1">
    <property type="nucleotide sequence ID" value="NZ_CP076723.1"/>
</dbReference>
<keyword evidence="2" id="KW-1185">Reference proteome</keyword>
<organism evidence="1 2">
    <name type="scientific">Geomonas oryzisoli</name>
    <dbReference type="NCBI Taxonomy" id="2847992"/>
    <lineage>
        <taxon>Bacteria</taxon>
        <taxon>Pseudomonadati</taxon>
        <taxon>Thermodesulfobacteriota</taxon>
        <taxon>Desulfuromonadia</taxon>
        <taxon>Geobacterales</taxon>
        <taxon>Geobacteraceae</taxon>
        <taxon>Geomonas</taxon>
    </lineage>
</organism>
<sequence>MVAPLKNKNSLDLTGFALVDGGFTYRNKYYKFDDVIETGIARSVLEHKIVLVGSTHHHSVSIRIGMRSGEQLQVTEQPTWLSDSKLSSVEYVENLFQVISKKSWDNRVRKYTNNIDNLGYFEYNGWRFYIKQRKLQDVSNNNYYDLGSVNLFKSYGFIAVKEKNEGLGSKLFKSLVGNQAGIGTLIDSDVFFALLKHFFGISWS</sequence>
<protein>
    <submittedName>
        <fullName evidence="1">Uncharacterized protein</fullName>
    </submittedName>
</protein>
<accession>A0ABX8J5T2</accession>
<reference evidence="1 2" key="1">
    <citation type="submission" date="2021-06" db="EMBL/GenBank/DDBJ databases">
        <title>Gemonas diversity in paddy soil.</title>
        <authorList>
            <person name="Liu G."/>
        </authorList>
    </citation>
    <scope>NUCLEOTIDE SEQUENCE [LARGE SCALE GENOMIC DNA]</scope>
    <source>
        <strain evidence="1 2">RG10</strain>
    </source>
</reference>